<reference evidence="6" key="1">
    <citation type="submission" date="2016-11" db="EMBL/GenBank/DDBJ databases">
        <authorList>
            <person name="Varghese N."/>
            <person name="Submissions S."/>
        </authorList>
    </citation>
    <scope>NUCLEOTIDE SEQUENCE [LARGE SCALE GENOMIC DNA]</scope>
    <source>
        <strain evidence="6">DSM 15292</strain>
    </source>
</reference>
<organism evidence="5 6">
    <name type="scientific">Algoriphagus halophilus</name>
    <dbReference type="NCBI Taxonomy" id="226505"/>
    <lineage>
        <taxon>Bacteria</taxon>
        <taxon>Pseudomonadati</taxon>
        <taxon>Bacteroidota</taxon>
        <taxon>Cytophagia</taxon>
        <taxon>Cytophagales</taxon>
        <taxon>Cyclobacteriaceae</taxon>
        <taxon>Algoriphagus</taxon>
    </lineage>
</organism>
<comment type="similarity">
    <text evidence="1">Belongs to the FGGY kinase family.</text>
</comment>
<proteinExistence type="inferred from homology"/>
<name>A0A1N6H5G3_9BACT</name>
<dbReference type="PANTHER" id="PTHR10196:SF93">
    <property type="entry name" value="L-RHAMNULOKINASE"/>
    <property type="match status" value="1"/>
</dbReference>
<feature type="domain" description="Carbohydrate kinase FGGY N-terminal" evidence="4">
    <location>
        <begin position="9"/>
        <end position="213"/>
    </location>
</feature>
<dbReference type="PANTHER" id="PTHR10196">
    <property type="entry name" value="SUGAR KINASE"/>
    <property type="match status" value="1"/>
</dbReference>
<evidence type="ECO:0000313" key="6">
    <source>
        <dbReference type="Proteomes" id="UP000185221"/>
    </source>
</evidence>
<accession>A0A1N6H5G3</accession>
<dbReference type="SUPFAM" id="SSF53067">
    <property type="entry name" value="Actin-like ATPase domain"/>
    <property type="match status" value="2"/>
</dbReference>
<sequence length="446" mass="51498">MNKISVTAIFDIGKTNKKFFLFDQDLEVVYQTYHRLEPGVDEDGFQSEPIDELKDWMIDTFNKARQMEEFEITRINFTSYGATLVHTDENGQPVTPLYDYLKPYPEELLDQFYKEQGGRMVFCTTTASPPLAMLNSGLQLYFLKNEKPEQFKKIKHTFHLPQYLSSIFTGKFVSDFTSIGCHTGLWDFKKQEYHKWLKENEVLDLLLPAMNSSSIFKTLPEFGEIPSGIGVHDSSSALLPYLKRENEPFMLLSTGTWAISINPFNKSPLTESELLKDCLQFIGITGDPIKISRLFIGEEHKYQVEKMYEFFQKPMGTYKKLAFEEYRFNQVKSKPNRVRFHYLKPEAYGLTQAESMNFEEFEDFEDAYYSFIHELTDLQIAALKLVWANSSVSRMFIDGGFNANEIFVGMLRKKLPELEILTSDFALGTALGAALLVQPDFKPPVI</sequence>
<evidence type="ECO:0000313" key="5">
    <source>
        <dbReference type="EMBL" id="SIO14907.1"/>
    </source>
</evidence>
<keyword evidence="6" id="KW-1185">Reference proteome</keyword>
<dbReference type="OrthoDB" id="9786272at2"/>
<dbReference type="Pfam" id="PF00370">
    <property type="entry name" value="FGGY_N"/>
    <property type="match status" value="1"/>
</dbReference>
<dbReference type="InterPro" id="IPR018484">
    <property type="entry name" value="FGGY_N"/>
</dbReference>
<dbReference type="EMBL" id="FSRC01000003">
    <property type="protein sequence ID" value="SIO14907.1"/>
    <property type="molecule type" value="Genomic_DNA"/>
</dbReference>
<keyword evidence="2" id="KW-0808">Transferase</keyword>
<dbReference type="Proteomes" id="UP000185221">
    <property type="component" value="Unassembled WGS sequence"/>
</dbReference>
<dbReference type="AlphaFoldDB" id="A0A1N6H5G3"/>
<dbReference type="CDD" id="cd07772">
    <property type="entry name" value="ASKHA_NBD_FGGY_NaCK-like"/>
    <property type="match status" value="1"/>
</dbReference>
<dbReference type="GO" id="GO:0005829">
    <property type="term" value="C:cytosol"/>
    <property type="evidence" value="ECO:0007669"/>
    <property type="project" value="TreeGrafter"/>
</dbReference>
<dbReference type="Gene3D" id="3.30.420.40">
    <property type="match status" value="2"/>
</dbReference>
<evidence type="ECO:0000259" key="4">
    <source>
        <dbReference type="Pfam" id="PF00370"/>
    </source>
</evidence>
<keyword evidence="3 5" id="KW-0418">Kinase</keyword>
<dbReference type="RefSeq" id="WP_074226346.1">
    <property type="nucleotide sequence ID" value="NZ_FSRC01000003.1"/>
</dbReference>
<evidence type="ECO:0000256" key="3">
    <source>
        <dbReference type="ARBA" id="ARBA00022777"/>
    </source>
</evidence>
<dbReference type="GO" id="GO:0019301">
    <property type="term" value="P:rhamnose catabolic process"/>
    <property type="evidence" value="ECO:0007669"/>
    <property type="project" value="TreeGrafter"/>
</dbReference>
<evidence type="ECO:0000256" key="1">
    <source>
        <dbReference type="ARBA" id="ARBA00009156"/>
    </source>
</evidence>
<gene>
    <name evidence="5" type="ORF">SAMN05444394_3565</name>
</gene>
<protein>
    <submittedName>
        <fullName evidence="5">Sugar (Pentulose or hexulose) kinase</fullName>
    </submittedName>
</protein>
<dbReference type="GO" id="GO:0006071">
    <property type="term" value="P:glycerol metabolic process"/>
    <property type="evidence" value="ECO:0007669"/>
    <property type="project" value="TreeGrafter"/>
</dbReference>
<dbReference type="GO" id="GO:0004370">
    <property type="term" value="F:glycerol kinase activity"/>
    <property type="evidence" value="ECO:0007669"/>
    <property type="project" value="TreeGrafter"/>
</dbReference>
<dbReference type="STRING" id="226505.SAMN05444394_3565"/>
<evidence type="ECO:0000256" key="2">
    <source>
        <dbReference type="ARBA" id="ARBA00022679"/>
    </source>
</evidence>
<dbReference type="InterPro" id="IPR043129">
    <property type="entry name" value="ATPase_NBD"/>
</dbReference>